<protein>
    <recommendedName>
        <fullName evidence="4">Periplasmic binding protein domain-containing protein</fullName>
    </recommendedName>
</protein>
<dbReference type="AlphaFoldDB" id="X1J3K2"/>
<dbReference type="SUPFAM" id="SSF53822">
    <property type="entry name" value="Periplasmic binding protein-like I"/>
    <property type="match status" value="1"/>
</dbReference>
<organism evidence="5">
    <name type="scientific">marine sediment metagenome</name>
    <dbReference type="NCBI Taxonomy" id="412755"/>
    <lineage>
        <taxon>unclassified sequences</taxon>
        <taxon>metagenomes</taxon>
        <taxon>ecological metagenomes</taxon>
    </lineage>
</organism>
<comment type="subcellular location">
    <subcellularLocation>
        <location evidence="1">Cell envelope</location>
    </subcellularLocation>
</comment>
<evidence type="ECO:0000259" key="4">
    <source>
        <dbReference type="Pfam" id="PF13407"/>
    </source>
</evidence>
<proteinExistence type="inferred from homology"/>
<evidence type="ECO:0000313" key="5">
    <source>
        <dbReference type="EMBL" id="GAH72934.1"/>
    </source>
</evidence>
<dbReference type="InterPro" id="IPR028082">
    <property type="entry name" value="Peripla_BP_I"/>
</dbReference>
<sequence>NYVALGVDAILLCAGDSEALISAVEVCNNADIPLITFTNTVGPNPDGTYEGVVSFIGTNEVTVGNLLGEEAEQLLGDAEGKIVIIEGNPGTAPQRLRRQGFDEILANHDNWEVVYSQAIEGWTKEGSLAMMEDFIQTGQEFNFVSCQWSTAAIAAAQALTEAGMIDDVYVASIEITNECVPFIEDGSIDMLSFYSVEDTGYLALETTVKYLNGEEVPEFVEVIPEIVSIDNIDTITPEM</sequence>
<accession>X1J3K2</accession>
<feature type="non-terminal residue" evidence="5">
    <location>
        <position position="1"/>
    </location>
</feature>
<dbReference type="EMBL" id="BARU01032599">
    <property type="protein sequence ID" value="GAH72934.1"/>
    <property type="molecule type" value="Genomic_DNA"/>
</dbReference>
<dbReference type="CDD" id="cd01536">
    <property type="entry name" value="PBP1_ABC_sugar_binding-like"/>
    <property type="match status" value="1"/>
</dbReference>
<dbReference type="PANTHER" id="PTHR46847:SF1">
    <property type="entry name" value="D-ALLOSE-BINDING PERIPLASMIC PROTEIN-RELATED"/>
    <property type="match status" value="1"/>
</dbReference>
<evidence type="ECO:0000256" key="1">
    <source>
        <dbReference type="ARBA" id="ARBA00004196"/>
    </source>
</evidence>
<dbReference type="GO" id="GO:0030313">
    <property type="term" value="C:cell envelope"/>
    <property type="evidence" value="ECO:0007669"/>
    <property type="project" value="UniProtKB-SubCell"/>
</dbReference>
<evidence type="ECO:0000256" key="3">
    <source>
        <dbReference type="ARBA" id="ARBA00022729"/>
    </source>
</evidence>
<feature type="domain" description="Periplasmic binding protein" evidence="4">
    <location>
        <begin position="3"/>
        <end position="215"/>
    </location>
</feature>
<dbReference type="Pfam" id="PF13407">
    <property type="entry name" value="Peripla_BP_4"/>
    <property type="match status" value="1"/>
</dbReference>
<dbReference type="GO" id="GO:0030246">
    <property type="term" value="F:carbohydrate binding"/>
    <property type="evidence" value="ECO:0007669"/>
    <property type="project" value="UniProtKB-ARBA"/>
</dbReference>
<dbReference type="Gene3D" id="3.40.50.2300">
    <property type="match status" value="2"/>
</dbReference>
<dbReference type="InterPro" id="IPR025997">
    <property type="entry name" value="SBP_2_dom"/>
</dbReference>
<comment type="caution">
    <text evidence="5">The sequence shown here is derived from an EMBL/GenBank/DDBJ whole genome shotgun (WGS) entry which is preliminary data.</text>
</comment>
<comment type="similarity">
    <text evidence="2">Belongs to the bacterial solute-binding protein 2 family.</text>
</comment>
<gene>
    <name evidence="5" type="ORF">S03H2_51390</name>
</gene>
<dbReference type="PANTHER" id="PTHR46847">
    <property type="entry name" value="D-ALLOSE-BINDING PERIPLASMIC PROTEIN-RELATED"/>
    <property type="match status" value="1"/>
</dbReference>
<evidence type="ECO:0000256" key="2">
    <source>
        <dbReference type="ARBA" id="ARBA00007639"/>
    </source>
</evidence>
<keyword evidence="3" id="KW-0732">Signal</keyword>
<reference evidence="5" key="1">
    <citation type="journal article" date="2014" name="Front. Microbiol.">
        <title>High frequency of phylogenetically diverse reductive dehalogenase-homologous genes in deep subseafloor sedimentary metagenomes.</title>
        <authorList>
            <person name="Kawai M."/>
            <person name="Futagami T."/>
            <person name="Toyoda A."/>
            <person name="Takaki Y."/>
            <person name="Nishi S."/>
            <person name="Hori S."/>
            <person name="Arai W."/>
            <person name="Tsubouchi T."/>
            <person name="Morono Y."/>
            <person name="Uchiyama I."/>
            <person name="Ito T."/>
            <person name="Fujiyama A."/>
            <person name="Inagaki F."/>
            <person name="Takami H."/>
        </authorList>
    </citation>
    <scope>NUCLEOTIDE SEQUENCE</scope>
    <source>
        <strain evidence="5">Expedition CK06-06</strain>
    </source>
</reference>
<name>X1J3K2_9ZZZZ</name>